<organism evidence="3 4">
    <name type="scientific">Alkaliphilus metalliredigens (strain QYMF)</name>
    <dbReference type="NCBI Taxonomy" id="293826"/>
    <lineage>
        <taxon>Bacteria</taxon>
        <taxon>Bacillati</taxon>
        <taxon>Bacillota</taxon>
        <taxon>Clostridia</taxon>
        <taxon>Peptostreptococcales</taxon>
        <taxon>Natronincolaceae</taxon>
        <taxon>Alkaliphilus</taxon>
    </lineage>
</organism>
<evidence type="ECO:0000256" key="1">
    <source>
        <dbReference type="ARBA" id="ARBA00022801"/>
    </source>
</evidence>
<dbReference type="SMART" id="SM00331">
    <property type="entry name" value="PP2C_SIG"/>
    <property type="match status" value="1"/>
</dbReference>
<proteinExistence type="predicted"/>
<dbReference type="InterPro" id="IPR036457">
    <property type="entry name" value="PPM-type-like_dom_sf"/>
</dbReference>
<keyword evidence="4" id="KW-1185">Reference proteome</keyword>
<dbReference type="Proteomes" id="UP000001572">
    <property type="component" value="Chromosome"/>
</dbReference>
<gene>
    <name evidence="3" type="ordered locus">Amet_2899</name>
</gene>
<dbReference type="InterPro" id="IPR001932">
    <property type="entry name" value="PPM-type_phosphatase-like_dom"/>
</dbReference>
<dbReference type="Pfam" id="PF07228">
    <property type="entry name" value="SpoIIE"/>
    <property type="match status" value="1"/>
</dbReference>
<evidence type="ECO:0000313" key="3">
    <source>
        <dbReference type="EMBL" id="ABR49049.1"/>
    </source>
</evidence>
<dbReference type="eggNOG" id="COG2208">
    <property type="taxonomic scope" value="Bacteria"/>
</dbReference>
<dbReference type="InterPro" id="IPR003018">
    <property type="entry name" value="GAF"/>
</dbReference>
<dbReference type="PANTHER" id="PTHR43156">
    <property type="entry name" value="STAGE II SPORULATION PROTEIN E-RELATED"/>
    <property type="match status" value="1"/>
</dbReference>
<dbReference type="SUPFAM" id="SSF55781">
    <property type="entry name" value="GAF domain-like"/>
    <property type="match status" value="2"/>
</dbReference>
<dbReference type="InterPro" id="IPR029016">
    <property type="entry name" value="GAF-like_dom_sf"/>
</dbReference>
<evidence type="ECO:0000313" key="4">
    <source>
        <dbReference type="Proteomes" id="UP000001572"/>
    </source>
</evidence>
<dbReference type="RefSeq" id="WP_012064017.1">
    <property type="nucleotide sequence ID" value="NC_009633.1"/>
</dbReference>
<name>A6TS81_ALKMQ</name>
<reference evidence="4" key="1">
    <citation type="journal article" date="2016" name="Genome Announc.">
        <title>Complete genome sequence of Alkaliphilus metalliredigens strain QYMF, an alkaliphilic and metal-reducing bacterium isolated from borax-contaminated leachate ponds.</title>
        <authorList>
            <person name="Hwang C."/>
            <person name="Copeland A."/>
            <person name="Lucas S."/>
            <person name="Lapidus A."/>
            <person name="Barry K."/>
            <person name="Detter J.C."/>
            <person name="Glavina Del Rio T."/>
            <person name="Hammon N."/>
            <person name="Israni S."/>
            <person name="Dalin E."/>
            <person name="Tice H."/>
            <person name="Pitluck S."/>
            <person name="Chertkov O."/>
            <person name="Brettin T."/>
            <person name="Bruce D."/>
            <person name="Han C."/>
            <person name="Schmutz J."/>
            <person name="Larimer F."/>
            <person name="Land M.L."/>
            <person name="Hauser L."/>
            <person name="Kyrpides N."/>
            <person name="Mikhailova N."/>
            <person name="Ye Q."/>
            <person name="Zhou J."/>
            <person name="Richardson P."/>
            <person name="Fields M.W."/>
        </authorList>
    </citation>
    <scope>NUCLEOTIDE SEQUENCE [LARGE SCALE GENOMIC DNA]</scope>
    <source>
        <strain evidence="4">QYMF</strain>
    </source>
</reference>
<dbReference type="Gene3D" id="3.60.40.10">
    <property type="entry name" value="PPM-type phosphatase domain"/>
    <property type="match status" value="1"/>
</dbReference>
<evidence type="ECO:0000259" key="2">
    <source>
        <dbReference type="SMART" id="SM00331"/>
    </source>
</evidence>
<dbReference type="eggNOG" id="COG2203">
    <property type="taxonomic scope" value="Bacteria"/>
</dbReference>
<protein>
    <submittedName>
        <fullName evidence="3">Protein serine phosphatase with GAF(S) sensor(S)</fullName>
    </submittedName>
</protein>
<dbReference type="KEGG" id="amt:Amet_2899"/>
<dbReference type="InterPro" id="IPR052016">
    <property type="entry name" value="Bact_Sigma-Reg"/>
</dbReference>
<dbReference type="EMBL" id="CP000724">
    <property type="protein sequence ID" value="ABR49049.1"/>
    <property type="molecule type" value="Genomic_DNA"/>
</dbReference>
<keyword evidence="1" id="KW-0378">Hydrolase</keyword>
<accession>A6TS81</accession>
<dbReference type="GO" id="GO:0016791">
    <property type="term" value="F:phosphatase activity"/>
    <property type="evidence" value="ECO:0007669"/>
    <property type="project" value="TreeGrafter"/>
</dbReference>
<dbReference type="Gene3D" id="3.30.450.40">
    <property type="match status" value="2"/>
</dbReference>
<dbReference type="HOGENOM" id="CLU_456131_0_0_9"/>
<dbReference type="PANTHER" id="PTHR43156:SF2">
    <property type="entry name" value="STAGE II SPORULATION PROTEIN E"/>
    <property type="match status" value="1"/>
</dbReference>
<feature type="domain" description="PPM-type phosphatase" evidence="2">
    <location>
        <begin position="371"/>
        <end position="592"/>
    </location>
</feature>
<dbReference type="AlphaFoldDB" id="A6TS81"/>
<dbReference type="Pfam" id="PF13185">
    <property type="entry name" value="GAF_2"/>
    <property type="match status" value="1"/>
</dbReference>
<dbReference type="OrthoDB" id="311592at2"/>
<sequence>MGRMDSRMKGIVEISKMVTATDNFFNIKDAVVEKMLEVIYPAKACVNLFINDFENVHLVCSSTLEYIPKAYKKNEKGEYHIPLASYPPYIHEAIEKKEVIWVKDIYNDERAINEIPLAIHEGYRSRAVFPLISNNQVIGFMTSFFIEESSYYNDEDIDFISSVATMIGFSIDITTKKRDADLMMKKVRGSLNFINKASDELYKGLGLNKFLKLINKQVCNVTLSKSAFIMMKFGEGENLYESGFGEHIKLKEAALKIHKQFQKSSAKILNGQYYNKREMPDYIDLHEINTLLYHRLIKDGEEIGFIVVSNAPSYRADDLKILNIFAMQIIFAIERYENASKLIAHKVIEKELELVEKQQRIMMPKNHLKLSDSTQISYYYHPARNIGGDFCDIFFINKKRACIFIADVMGHGILSNYFVAMLKGAVKSSVKENVSAGEVLTKLNKTLFEDFNSMDAFTTGTLIFYDQDRNQINASNAGHHLPIGIKKENGRVVAEEILFDSGMPLGVLEDTRYTNQHYDVGKYDLLCLFTDGVIEAMNGLGEGFGIEALKHILIAHYQEDADQINESVQEALNLHTGKKQLLDDWILMIIKNNERTEIEYGV</sequence>
<dbReference type="STRING" id="293826.Amet_2899"/>